<sequence>MMMQRRLCIRGERCQPLTDKGLLNCAVLHHPELTSDQIAREAKIKHARLLKYASESQPDQIPADALHRLCAFLNRWDLEDARLSRYGRRTTAIDEQATDHSALDEAVDVTACAAGILKAVRDFGQGGFDIHEQKQIEHLLIDLQREADQVLAAIRARRIHLAGGRDA</sequence>
<reference evidence="1" key="1">
    <citation type="submission" date="2020-05" db="EMBL/GenBank/DDBJ databases">
        <authorList>
            <person name="Chiriac C."/>
            <person name="Salcher M."/>
            <person name="Ghai R."/>
            <person name="Kavagutti S V."/>
        </authorList>
    </citation>
    <scope>NUCLEOTIDE SEQUENCE</scope>
</reference>
<evidence type="ECO:0000313" key="3">
    <source>
        <dbReference type="EMBL" id="CAB4212550.1"/>
    </source>
</evidence>
<evidence type="ECO:0000313" key="1">
    <source>
        <dbReference type="EMBL" id="CAB4177472.1"/>
    </source>
</evidence>
<evidence type="ECO:0000313" key="4">
    <source>
        <dbReference type="EMBL" id="CAB5228076.1"/>
    </source>
</evidence>
<proteinExistence type="predicted"/>
<evidence type="ECO:0000313" key="2">
    <source>
        <dbReference type="EMBL" id="CAB4198898.1"/>
    </source>
</evidence>
<protein>
    <submittedName>
        <fullName evidence="1">Uncharacterized protein</fullName>
    </submittedName>
</protein>
<accession>A0A6J5Q1Y4</accession>
<dbReference type="EMBL" id="LR797391">
    <property type="protein sequence ID" value="CAB4212550.1"/>
    <property type="molecule type" value="Genomic_DNA"/>
</dbReference>
<dbReference type="EMBL" id="LR798380">
    <property type="protein sequence ID" value="CAB5228076.1"/>
    <property type="molecule type" value="Genomic_DNA"/>
</dbReference>
<organism evidence="1">
    <name type="scientific">uncultured Caudovirales phage</name>
    <dbReference type="NCBI Taxonomy" id="2100421"/>
    <lineage>
        <taxon>Viruses</taxon>
        <taxon>Duplodnaviria</taxon>
        <taxon>Heunggongvirae</taxon>
        <taxon>Uroviricota</taxon>
        <taxon>Caudoviricetes</taxon>
        <taxon>Peduoviridae</taxon>
        <taxon>Maltschvirus</taxon>
        <taxon>Maltschvirus maltsch</taxon>
    </lineage>
</organism>
<name>A0A6J5Q1Y4_9CAUD</name>
<dbReference type="EMBL" id="LR797287">
    <property type="protein sequence ID" value="CAB4198898.1"/>
    <property type="molecule type" value="Genomic_DNA"/>
</dbReference>
<dbReference type="EMBL" id="LR796948">
    <property type="protein sequence ID" value="CAB4177472.1"/>
    <property type="molecule type" value="Genomic_DNA"/>
</dbReference>
<gene>
    <name evidence="2" type="ORF">UFOVP1331_3</name>
    <name evidence="3" type="ORF">UFOVP1442_10</name>
    <name evidence="4" type="ORF">UFOVP1535_41</name>
    <name evidence="1" type="ORF">UFOVP998_56</name>
</gene>